<protein>
    <submittedName>
        <fullName evidence="1">Uncharacterized protein</fullName>
    </submittedName>
</protein>
<dbReference type="AlphaFoldDB" id="A0A921R3H6"/>
<proteinExistence type="predicted"/>
<accession>A0A921R3H6</accession>
<dbReference type="Proteomes" id="UP000807115">
    <property type="component" value="Chromosome 4"/>
</dbReference>
<reference evidence="1" key="2">
    <citation type="submission" date="2020-10" db="EMBL/GenBank/DDBJ databases">
        <authorList>
            <person name="Cooper E.A."/>
            <person name="Brenton Z.W."/>
            <person name="Flinn B.S."/>
            <person name="Jenkins J."/>
            <person name="Shu S."/>
            <person name="Flowers D."/>
            <person name="Luo F."/>
            <person name="Wang Y."/>
            <person name="Xia P."/>
            <person name="Barry K."/>
            <person name="Daum C."/>
            <person name="Lipzen A."/>
            <person name="Yoshinaga Y."/>
            <person name="Schmutz J."/>
            <person name="Saski C."/>
            <person name="Vermerris W."/>
            <person name="Kresovich S."/>
        </authorList>
    </citation>
    <scope>NUCLEOTIDE SEQUENCE</scope>
</reference>
<evidence type="ECO:0000313" key="2">
    <source>
        <dbReference type="Proteomes" id="UP000807115"/>
    </source>
</evidence>
<sequence length="54" mass="6210">MELRVHEHLQVVPPVPSVVDDRFEYDPTRIGSIGPASMYSVFSSSDRDIYTLHY</sequence>
<comment type="caution">
    <text evidence="1">The sequence shown here is derived from an EMBL/GenBank/DDBJ whole genome shotgun (WGS) entry which is preliminary data.</text>
</comment>
<organism evidence="1 2">
    <name type="scientific">Sorghum bicolor</name>
    <name type="common">Sorghum</name>
    <name type="synonym">Sorghum vulgare</name>
    <dbReference type="NCBI Taxonomy" id="4558"/>
    <lineage>
        <taxon>Eukaryota</taxon>
        <taxon>Viridiplantae</taxon>
        <taxon>Streptophyta</taxon>
        <taxon>Embryophyta</taxon>
        <taxon>Tracheophyta</taxon>
        <taxon>Spermatophyta</taxon>
        <taxon>Magnoliopsida</taxon>
        <taxon>Liliopsida</taxon>
        <taxon>Poales</taxon>
        <taxon>Poaceae</taxon>
        <taxon>PACMAD clade</taxon>
        <taxon>Panicoideae</taxon>
        <taxon>Andropogonodae</taxon>
        <taxon>Andropogoneae</taxon>
        <taxon>Sorghinae</taxon>
        <taxon>Sorghum</taxon>
    </lineage>
</organism>
<gene>
    <name evidence="1" type="ORF">BDA96_04G180300</name>
</gene>
<name>A0A921R3H6_SORBI</name>
<evidence type="ECO:0000313" key="1">
    <source>
        <dbReference type="EMBL" id="KAG0533288.1"/>
    </source>
</evidence>
<dbReference type="EMBL" id="CM027683">
    <property type="protein sequence ID" value="KAG0533288.1"/>
    <property type="molecule type" value="Genomic_DNA"/>
</dbReference>
<reference evidence="1" key="1">
    <citation type="journal article" date="2019" name="BMC Genomics">
        <title>A new reference genome for Sorghum bicolor reveals high levels of sequence similarity between sweet and grain genotypes: implications for the genetics of sugar metabolism.</title>
        <authorList>
            <person name="Cooper E.A."/>
            <person name="Brenton Z.W."/>
            <person name="Flinn B.S."/>
            <person name="Jenkins J."/>
            <person name="Shu S."/>
            <person name="Flowers D."/>
            <person name="Luo F."/>
            <person name="Wang Y."/>
            <person name="Xia P."/>
            <person name="Barry K."/>
            <person name="Daum C."/>
            <person name="Lipzen A."/>
            <person name="Yoshinaga Y."/>
            <person name="Schmutz J."/>
            <person name="Saski C."/>
            <person name="Vermerris W."/>
            <person name="Kresovich S."/>
        </authorList>
    </citation>
    <scope>NUCLEOTIDE SEQUENCE</scope>
</reference>